<evidence type="ECO:0000256" key="1">
    <source>
        <dbReference type="SAM" id="Phobius"/>
    </source>
</evidence>
<keyword evidence="1" id="KW-0812">Transmembrane</keyword>
<dbReference type="Proteomes" id="UP001163850">
    <property type="component" value="Unassembled WGS sequence"/>
</dbReference>
<name>A0AA38UNM3_9AGAR</name>
<sequence length="142" mass="16314">MYTTNRLMLPTIMSFIEFGPHTNDLSILMRLIGLICSSVYLYIYKQTPTGPSTYPSFGFLDTRPLFLKLHALRPNSPIRLRPSMRPTIAHRVLSLLLLWISCLVKHLTGLLLTRLRLVRSHLLQNLGADASRMHFDPTRLQV</sequence>
<gene>
    <name evidence="2" type="ORF">F5890DRAFT_595552</name>
</gene>
<evidence type="ECO:0000313" key="2">
    <source>
        <dbReference type="EMBL" id="KAJ3981052.1"/>
    </source>
</evidence>
<keyword evidence="1" id="KW-1133">Transmembrane helix</keyword>
<proteinExistence type="predicted"/>
<feature type="transmembrane region" description="Helical" evidence="1">
    <location>
        <begin position="92"/>
        <end position="112"/>
    </location>
</feature>
<accession>A0AA38UNM3</accession>
<dbReference type="AlphaFoldDB" id="A0AA38UNM3"/>
<protein>
    <submittedName>
        <fullName evidence="2">Uncharacterized protein</fullName>
    </submittedName>
</protein>
<organism evidence="2 3">
    <name type="scientific">Lentinula detonsa</name>
    <dbReference type="NCBI Taxonomy" id="2804962"/>
    <lineage>
        <taxon>Eukaryota</taxon>
        <taxon>Fungi</taxon>
        <taxon>Dikarya</taxon>
        <taxon>Basidiomycota</taxon>
        <taxon>Agaricomycotina</taxon>
        <taxon>Agaricomycetes</taxon>
        <taxon>Agaricomycetidae</taxon>
        <taxon>Agaricales</taxon>
        <taxon>Marasmiineae</taxon>
        <taxon>Omphalotaceae</taxon>
        <taxon>Lentinula</taxon>
    </lineage>
</organism>
<reference evidence="2" key="1">
    <citation type="submission" date="2022-08" db="EMBL/GenBank/DDBJ databases">
        <authorList>
            <consortium name="DOE Joint Genome Institute"/>
            <person name="Min B."/>
            <person name="Riley R."/>
            <person name="Sierra-Patev S."/>
            <person name="Naranjo-Ortiz M."/>
            <person name="Looney B."/>
            <person name="Konkel Z."/>
            <person name="Slot J.C."/>
            <person name="Sakamoto Y."/>
            <person name="Steenwyk J.L."/>
            <person name="Rokas A."/>
            <person name="Carro J."/>
            <person name="Camarero S."/>
            <person name="Ferreira P."/>
            <person name="Molpeceres G."/>
            <person name="Ruiz-Duenas F.J."/>
            <person name="Serrano A."/>
            <person name="Henrissat B."/>
            <person name="Drula E."/>
            <person name="Hughes K.W."/>
            <person name="Mata J.L."/>
            <person name="Ishikawa N.K."/>
            <person name="Vargas-Isla R."/>
            <person name="Ushijima S."/>
            <person name="Smith C.A."/>
            <person name="Ahrendt S."/>
            <person name="Andreopoulos W."/>
            <person name="He G."/>
            <person name="Labutti K."/>
            <person name="Lipzen A."/>
            <person name="Ng V."/>
            <person name="Sandor L."/>
            <person name="Barry K."/>
            <person name="Martinez A.T."/>
            <person name="Xiao Y."/>
            <person name="Gibbons J.G."/>
            <person name="Terashima K."/>
            <person name="Hibbett D.S."/>
            <person name="Grigoriev I.V."/>
        </authorList>
    </citation>
    <scope>NUCLEOTIDE SEQUENCE</scope>
    <source>
        <strain evidence="2">TFB7829</strain>
    </source>
</reference>
<evidence type="ECO:0000313" key="3">
    <source>
        <dbReference type="Proteomes" id="UP001163850"/>
    </source>
</evidence>
<feature type="transmembrane region" description="Helical" evidence="1">
    <location>
        <begin position="27"/>
        <end position="44"/>
    </location>
</feature>
<keyword evidence="1" id="KW-0472">Membrane</keyword>
<comment type="caution">
    <text evidence="2">The sequence shown here is derived from an EMBL/GenBank/DDBJ whole genome shotgun (WGS) entry which is preliminary data.</text>
</comment>
<dbReference type="EMBL" id="MU802138">
    <property type="protein sequence ID" value="KAJ3981052.1"/>
    <property type="molecule type" value="Genomic_DNA"/>
</dbReference>